<evidence type="ECO:0000313" key="3">
    <source>
        <dbReference type="Proteomes" id="UP001162741"/>
    </source>
</evidence>
<evidence type="ECO:0000256" key="1">
    <source>
        <dbReference type="SAM" id="MobiDB-lite"/>
    </source>
</evidence>
<name>A0ABY6J1Q5_9BACT</name>
<proteinExistence type="predicted"/>
<protein>
    <submittedName>
        <fullName evidence="2">Uncharacterized protein</fullName>
    </submittedName>
</protein>
<reference evidence="2" key="1">
    <citation type="submission" date="2022-10" db="EMBL/GenBank/DDBJ databases">
        <title>Chitinophaga sp. nov., isolated from soil.</title>
        <authorList>
            <person name="Jeon C.O."/>
        </authorList>
    </citation>
    <scope>NUCLEOTIDE SEQUENCE</scope>
    <source>
        <strain evidence="2">R8</strain>
    </source>
</reference>
<dbReference type="Proteomes" id="UP001162741">
    <property type="component" value="Chromosome"/>
</dbReference>
<organism evidence="2 3">
    <name type="scientific">Chitinophaga horti</name>
    <dbReference type="NCBI Taxonomy" id="2920382"/>
    <lineage>
        <taxon>Bacteria</taxon>
        <taxon>Pseudomonadati</taxon>
        <taxon>Bacteroidota</taxon>
        <taxon>Chitinophagia</taxon>
        <taxon>Chitinophagales</taxon>
        <taxon>Chitinophagaceae</taxon>
        <taxon>Chitinophaga</taxon>
    </lineage>
</organism>
<dbReference type="EMBL" id="CP107006">
    <property type="protein sequence ID" value="UYQ93597.1"/>
    <property type="molecule type" value="Genomic_DNA"/>
</dbReference>
<keyword evidence="3" id="KW-1185">Reference proteome</keyword>
<dbReference type="RefSeq" id="WP_264281644.1">
    <property type="nucleotide sequence ID" value="NZ_CP107006.1"/>
</dbReference>
<feature type="region of interest" description="Disordered" evidence="1">
    <location>
        <begin position="129"/>
        <end position="165"/>
    </location>
</feature>
<evidence type="ECO:0000313" key="2">
    <source>
        <dbReference type="EMBL" id="UYQ93597.1"/>
    </source>
</evidence>
<gene>
    <name evidence="2" type="ORF">MKQ68_00585</name>
</gene>
<accession>A0ABY6J1Q5</accession>
<sequence>MEKINALIDKLQELKNAQANLQTISYYSQLLQAEILHQRNILQRERDLTSGAHGHVAVILPVQPAVVATVAAEEKPAPAPAVQTVAAEKPAPAPAPPPAHEPYIPATPQMIQPTPPPPVEEVPAFQDRRENGYHPDRIPARARQPEEPKRPTLFDMPEKPQHNSYHEPAASLRKDINELVHKTRNGASLNDQLRQSNVEVGQRLGEMGIQDLRTAIGINDRFRFIEELFRGEKNMYERSIKTINECTSLQEANNWIERELKIKEGWLDDNPLVQQFCTLVKKRFS</sequence>